<name>A0AAN0SBI1_9VIBR</name>
<dbReference type="Proteomes" id="UP000030081">
    <property type="component" value="Chromosome 1"/>
</dbReference>
<organism evidence="1 2">
    <name type="scientific">Vibrio coralliilyticus</name>
    <dbReference type="NCBI Taxonomy" id="190893"/>
    <lineage>
        <taxon>Bacteria</taxon>
        <taxon>Pseudomonadati</taxon>
        <taxon>Pseudomonadota</taxon>
        <taxon>Gammaproteobacteria</taxon>
        <taxon>Vibrionales</taxon>
        <taxon>Vibrionaceae</taxon>
        <taxon>Vibrio</taxon>
    </lineage>
</organism>
<dbReference type="AlphaFoldDB" id="A0AAN0SBI1"/>
<dbReference type="RefSeq" id="WP_043007970.1">
    <property type="nucleotide sequence ID" value="NZ_CP009617.1"/>
</dbReference>
<protein>
    <submittedName>
        <fullName evidence="1">Uncharacterized protein</fullName>
    </submittedName>
</protein>
<dbReference type="EMBL" id="CP009617">
    <property type="protein sequence ID" value="AIW18805.1"/>
    <property type="molecule type" value="Genomic_DNA"/>
</dbReference>
<gene>
    <name evidence="1" type="ORF">IX92_06990</name>
</gene>
<evidence type="ECO:0000313" key="2">
    <source>
        <dbReference type="Proteomes" id="UP000030081"/>
    </source>
</evidence>
<sequence>MTTRALWSASCSNCTIGGYSRQFLQRNRQFRYDEHNSYQDDNGKNQMAFKLSGDAYWMCSDSGSASSLVLSAREAEKDSITMGALSHASHSGIG</sequence>
<accession>A0AAN0SBI1</accession>
<keyword evidence="2" id="KW-1185">Reference proteome</keyword>
<dbReference type="KEGG" id="vcy:IX92_06990"/>
<evidence type="ECO:0000313" key="1">
    <source>
        <dbReference type="EMBL" id="AIW18805.1"/>
    </source>
</evidence>
<reference evidence="1 2" key="1">
    <citation type="submission" date="2014-10" db="EMBL/GenBank/DDBJ databases">
        <title>The Complete Genome Sequence for the Shellfish Pathogen Vibrio coralliilyticus RE98 Isolated from a Shellfish Hatchery.</title>
        <authorList>
            <person name="Richards G.P."/>
            <person name="Bono J.L."/>
            <person name="Watson M.A."/>
            <person name="Needleman D.S."/>
        </authorList>
    </citation>
    <scope>NUCLEOTIDE SEQUENCE [LARGE SCALE GENOMIC DNA]</scope>
    <source>
        <strain evidence="1 2">RE98</strain>
    </source>
</reference>
<proteinExistence type="predicted"/>